<dbReference type="InterPro" id="IPR018466">
    <property type="entry name" value="Kre9/Knh1-like_N"/>
</dbReference>
<feature type="chain" id="PRO_5016894027" description="Yeast cell wall synthesis Kre9/Knh1-like N-terminal domain-containing protein" evidence="4">
    <location>
        <begin position="19"/>
        <end position="323"/>
    </location>
</feature>
<feature type="region of interest" description="Disordered" evidence="2">
    <location>
        <begin position="299"/>
        <end position="323"/>
    </location>
</feature>
<feature type="domain" description="Yeast cell wall synthesis Kre9/Knh1-like N-terminal" evidence="5">
    <location>
        <begin position="23"/>
        <end position="115"/>
    </location>
</feature>
<feature type="compositionally biased region" description="Low complexity" evidence="2">
    <location>
        <begin position="117"/>
        <end position="225"/>
    </location>
</feature>
<evidence type="ECO:0000259" key="5">
    <source>
        <dbReference type="Pfam" id="PF10342"/>
    </source>
</evidence>
<dbReference type="PANTHER" id="PTHR35185:SF1">
    <property type="entry name" value="UPF0619 GPI-ANCHORED MEMBRANE PROTEIN C1322.10"/>
    <property type="match status" value="1"/>
</dbReference>
<keyword evidence="3" id="KW-0472">Membrane</keyword>
<keyword evidence="1 4" id="KW-0732">Signal</keyword>
<keyword evidence="3" id="KW-0812">Transmembrane</keyword>
<dbReference type="Proteomes" id="UP000253845">
    <property type="component" value="Unassembled WGS sequence"/>
</dbReference>
<dbReference type="AlphaFoldDB" id="A0A370BTH1"/>
<evidence type="ECO:0000256" key="3">
    <source>
        <dbReference type="SAM" id="Phobius"/>
    </source>
</evidence>
<evidence type="ECO:0000256" key="2">
    <source>
        <dbReference type="SAM" id="MobiDB-lite"/>
    </source>
</evidence>
<evidence type="ECO:0000313" key="6">
    <source>
        <dbReference type="EMBL" id="RDH18843.1"/>
    </source>
</evidence>
<feature type="signal peptide" evidence="4">
    <location>
        <begin position="1"/>
        <end position="18"/>
    </location>
</feature>
<keyword evidence="3" id="KW-1133">Transmembrane helix</keyword>
<reference evidence="6 7" key="1">
    <citation type="submission" date="2018-07" db="EMBL/GenBank/DDBJ databases">
        <title>Section-level genome sequencing of Aspergillus section Nigri to investigate inter- and intra-species variation.</title>
        <authorList>
            <consortium name="DOE Joint Genome Institute"/>
            <person name="Vesth T.C."/>
            <person name="Nybo J.L."/>
            <person name="Theobald S."/>
            <person name="Frisvad J.C."/>
            <person name="Larsen T.O."/>
            <person name="Nielsen K.F."/>
            <person name="Hoof J.B."/>
            <person name="Brandl J."/>
            <person name="Salamov A."/>
            <person name="Riley R."/>
            <person name="Gladden J.M."/>
            <person name="Phatale P."/>
            <person name="Nielsen M.T."/>
            <person name="Lyhne E.K."/>
            <person name="Kogle M.E."/>
            <person name="Strasser K."/>
            <person name="McDonnell E."/>
            <person name="Barry K."/>
            <person name="Clum A."/>
            <person name="Chen C."/>
            <person name="Nolan M."/>
            <person name="Sandor L."/>
            <person name="Kuo A."/>
            <person name="Lipzen A."/>
            <person name="Hainaut M."/>
            <person name="Drula E."/>
            <person name="Tsang A."/>
            <person name="Magnuson J.K."/>
            <person name="Henrissat B."/>
            <person name="Wiebenga A."/>
            <person name="Simmons B.A."/>
            <person name="Makela M.R."/>
            <person name="De vries R.P."/>
            <person name="Grigoriev I.V."/>
            <person name="Mortensen U.H."/>
            <person name="Baker S.E."/>
            <person name="Andersen M.R."/>
        </authorList>
    </citation>
    <scope>NUCLEOTIDE SEQUENCE [LARGE SCALE GENOMIC DNA]</scope>
    <source>
        <strain evidence="6 7">ATCC 13496</strain>
    </source>
</reference>
<accession>A0A370BTH1</accession>
<gene>
    <name evidence="6" type="ORF">M747DRAFT_332531</name>
</gene>
<proteinExistence type="predicted"/>
<dbReference type="VEuPathDB" id="FungiDB:M747DRAFT_332531"/>
<dbReference type="InterPro" id="IPR052479">
    <property type="entry name" value="GPI-anchor_Adhesion_Reg"/>
</dbReference>
<organism evidence="6 7">
    <name type="scientific">Aspergillus niger ATCC 13496</name>
    <dbReference type="NCBI Taxonomy" id="1353008"/>
    <lineage>
        <taxon>Eukaryota</taxon>
        <taxon>Fungi</taxon>
        <taxon>Dikarya</taxon>
        <taxon>Ascomycota</taxon>
        <taxon>Pezizomycotina</taxon>
        <taxon>Eurotiomycetes</taxon>
        <taxon>Eurotiomycetidae</taxon>
        <taxon>Eurotiales</taxon>
        <taxon>Aspergillaceae</taxon>
        <taxon>Aspergillus</taxon>
        <taxon>Aspergillus subgen. Circumdati</taxon>
    </lineage>
</organism>
<feature type="region of interest" description="Disordered" evidence="2">
    <location>
        <begin position="113"/>
        <end position="225"/>
    </location>
</feature>
<feature type="transmembrane region" description="Helical" evidence="3">
    <location>
        <begin position="269"/>
        <end position="288"/>
    </location>
</feature>
<dbReference type="PANTHER" id="PTHR35185">
    <property type="entry name" value="SERINE/THREONINE-RICH PROTEIN ADG2-RELATED"/>
    <property type="match status" value="1"/>
</dbReference>
<protein>
    <recommendedName>
        <fullName evidence="5">Yeast cell wall synthesis Kre9/Knh1-like N-terminal domain-containing protein</fullName>
    </recommendedName>
</protein>
<sequence length="323" mass="32838">MRLSYAVSLLPLAAFVGALEVTSPKKGEDVDLSSSFTVTWDSVSTDPTTFDLYLVNNAVYPTVEKKVASDVETSKGSYTVSDLSGVTDGSGYQINLLSTSSTNSGILAQSEQFTVEGGSSSSSTTTASASMTTSASTSSSSSASSTGTSTGTDTSSTSSSSTGSSSITTTSSSTSSSSTSSSTSKLTTTTSGANTLSTTASSTRSASASGTSTASASGTETTAPASTGAGMALAAPVSVAAGLVLGVVAMQFIYPLLLFFLFTEEDPGVWYPWFGILVKIPGIVPFHVRPVYHVHCTLDSERETERERATAPAPPTEKEQLGS</sequence>
<feature type="compositionally biased region" description="Basic and acidic residues" evidence="2">
    <location>
        <begin position="299"/>
        <end position="309"/>
    </location>
</feature>
<feature type="transmembrane region" description="Helical" evidence="3">
    <location>
        <begin position="239"/>
        <end position="262"/>
    </location>
</feature>
<dbReference type="EMBL" id="KZ851921">
    <property type="protein sequence ID" value="RDH18843.1"/>
    <property type="molecule type" value="Genomic_DNA"/>
</dbReference>
<evidence type="ECO:0000256" key="1">
    <source>
        <dbReference type="ARBA" id="ARBA00022729"/>
    </source>
</evidence>
<evidence type="ECO:0000256" key="4">
    <source>
        <dbReference type="SAM" id="SignalP"/>
    </source>
</evidence>
<dbReference type="Pfam" id="PF10342">
    <property type="entry name" value="Kre9_KNH"/>
    <property type="match status" value="1"/>
</dbReference>
<name>A0A370BTH1_ASPNG</name>
<evidence type="ECO:0000313" key="7">
    <source>
        <dbReference type="Proteomes" id="UP000253845"/>
    </source>
</evidence>